<dbReference type="GO" id="GO:0042597">
    <property type="term" value="C:periplasmic space"/>
    <property type="evidence" value="ECO:0007669"/>
    <property type="project" value="UniProtKB-ARBA"/>
</dbReference>
<evidence type="ECO:0000256" key="4">
    <source>
        <dbReference type="SAM" id="SignalP"/>
    </source>
</evidence>
<dbReference type="GO" id="GO:0015833">
    <property type="term" value="P:peptide transport"/>
    <property type="evidence" value="ECO:0007669"/>
    <property type="project" value="TreeGrafter"/>
</dbReference>
<dbReference type="InterPro" id="IPR000914">
    <property type="entry name" value="SBP_5_dom"/>
</dbReference>
<keyword evidence="7" id="KW-1185">Reference proteome</keyword>
<organism evidence="6 7">
    <name type="scientific">Halanaerobium salsuginis</name>
    <dbReference type="NCBI Taxonomy" id="29563"/>
    <lineage>
        <taxon>Bacteria</taxon>
        <taxon>Bacillati</taxon>
        <taxon>Bacillota</taxon>
        <taxon>Clostridia</taxon>
        <taxon>Halanaerobiales</taxon>
        <taxon>Halanaerobiaceae</taxon>
        <taxon>Halanaerobium</taxon>
    </lineage>
</organism>
<dbReference type="EMBL" id="FOTI01000038">
    <property type="protein sequence ID" value="SFL87030.1"/>
    <property type="molecule type" value="Genomic_DNA"/>
</dbReference>
<evidence type="ECO:0000313" key="7">
    <source>
        <dbReference type="Proteomes" id="UP000199006"/>
    </source>
</evidence>
<evidence type="ECO:0000259" key="5">
    <source>
        <dbReference type="Pfam" id="PF00496"/>
    </source>
</evidence>
<dbReference type="AlphaFoldDB" id="A0A1I4L7T6"/>
<proteinExistence type="inferred from homology"/>
<dbReference type="InterPro" id="IPR039424">
    <property type="entry name" value="SBP_5"/>
</dbReference>
<name>A0A1I4L7T6_9FIRM</name>
<dbReference type="SUPFAM" id="SSF53850">
    <property type="entry name" value="Periplasmic binding protein-like II"/>
    <property type="match status" value="1"/>
</dbReference>
<feature type="domain" description="Solute-binding protein family 5" evidence="5">
    <location>
        <begin position="67"/>
        <end position="433"/>
    </location>
</feature>
<dbReference type="RefSeq" id="WP_089862282.1">
    <property type="nucleotide sequence ID" value="NZ_FOTI01000038.1"/>
</dbReference>
<feature type="signal peptide" evidence="4">
    <location>
        <begin position="1"/>
        <end position="21"/>
    </location>
</feature>
<evidence type="ECO:0000256" key="3">
    <source>
        <dbReference type="ARBA" id="ARBA00022729"/>
    </source>
</evidence>
<dbReference type="Gene3D" id="3.90.76.10">
    <property type="entry name" value="Dipeptide-binding Protein, Domain 1"/>
    <property type="match status" value="1"/>
</dbReference>
<dbReference type="GO" id="GO:1904680">
    <property type="term" value="F:peptide transmembrane transporter activity"/>
    <property type="evidence" value="ECO:0007669"/>
    <property type="project" value="TreeGrafter"/>
</dbReference>
<evidence type="ECO:0000256" key="2">
    <source>
        <dbReference type="ARBA" id="ARBA00022448"/>
    </source>
</evidence>
<dbReference type="Gene3D" id="3.10.105.10">
    <property type="entry name" value="Dipeptide-binding Protein, Domain 3"/>
    <property type="match status" value="1"/>
</dbReference>
<keyword evidence="2" id="KW-0813">Transport</keyword>
<reference evidence="6" key="1">
    <citation type="submission" date="2016-10" db="EMBL/GenBank/DDBJ databases">
        <authorList>
            <person name="de Groot N.N."/>
        </authorList>
    </citation>
    <scope>NUCLEOTIDE SEQUENCE [LARGE SCALE GENOMIC DNA]</scope>
    <source>
        <strain evidence="6">ATCC 51327</strain>
    </source>
</reference>
<comment type="similarity">
    <text evidence="1">Belongs to the bacterial solute-binding protein 5 family.</text>
</comment>
<evidence type="ECO:0000256" key="1">
    <source>
        <dbReference type="ARBA" id="ARBA00005695"/>
    </source>
</evidence>
<accession>A0A1I4L7T6</accession>
<feature type="chain" id="PRO_5038456733" evidence="4">
    <location>
        <begin position="22"/>
        <end position="529"/>
    </location>
</feature>
<keyword evidence="3 4" id="KW-0732">Signal</keyword>
<evidence type="ECO:0000313" key="6">
    <source>
        <dbReference type="EMBL" id="SFL87030.1"/>
    </source>
</evidence>
<dbReference type="STRING" id="29563.SAMN02983006_02245"/>
<dbReference type="PANTHER" id="PTHR30290:SF9">
    <property type="entry name" value="OLIGOPEPTIDE-BINDING PROTEIN APPA"/>
    <property type="match status" value="1"/>
</dbReference>
<dbReference type="InterPro" id="IPR030678">
    <property type="entry name" value="Peptide/Ni-bd"/>
</dbReference>
<dbReference type="CDD" id="cd00995">
    <property type="entry name" value="PBP2_NikA_DppA_OppA_like"/>
    <property type="match status" value="1"/>
</dbReference>
<gene>
    <name evidence="6" type="ORF">SAMN02983006_02245</name>
</gene>
<dbReference type="GO" id="GO:0043190">
    <property type="term" value="C:ATP-binding cassette (ABC) transporter complex"/>
    <property type="evidence" value="ECO:0007669"/>
    <property type="project" value="InterPro"/>
</dbReference>
<dbReference type="Gene3D" id="3.40.190.10">
    <property type="entry name" value="Periplasmic binding protein-like II"/>
    <property type="match status" value="1"/>
</dbReference>
<dbReference type="PIRSF" id="PIRSF002741">
    <property type="entry name" value="MppA"/>
    <property type="match status" value="1"/>
</dbReference>
<protein>
    <submittedName>
        <fullName evidence="6">Peptide/nickel transport system substrate-binding protein</fullName>
    </submittedName>
</protein>
<dbReference type="Pfam" id="PF00496">
    <property type="entry name" value="SBP_bac_5"/>
    <property type="match status" value="1"/>
</dbReference>
<dbReference type="PANTHER" id="PTHR30290">
    <property type="entry name" value="PERIPLASMIC BINDING COMPONENT OF ABC TRANSPORTER"/>
    <property type="match status" value="1"/>
</dbReference>
<dbReference type="Proteomes" id="UP000199006">
    <property type="component" value="Unassembled WGS sequence"/>
</dbReference>
<sequence length="529" mass="59165">MKKTIVFLLIFLVVLSFSAAADNGKIIVGIGEEPDTLDPNQTTRFHSYMILSHVVEPLFTLDKDYNVIPLLLESYDWSDDGLKMTVNLKQGIKFHNGAELTAVDVKASYERYFAMSPLANYLPAKNGGIYQIDTPDKYTVVFHFKTAKPLALYHMADAHVSIMPEEWLSNTEAEKIGRTELIGTGPLQLDEWVSGDRIVMSRFDDYNHAPDFISNPGPAKSAQMIFRVVPEDATMMAELMAGNVDFTFDVPPSSVKVLESKPDLRVETAPTYSVQYLAMNMQKSVIKDKDMRLAVAHAVNKEQIAKAAWFGVGKKIDGLINKATIGYWPGVKNIAYQYDPEISKQILSDLGWEDNDGDGIREKDGQKLELTLITFSNIDQWRKAGEIVQAQLAKIGIKINLETAEVGATYDRAETGDYDIGIFRNTWWLGQPYLRFLVHSSGIGSSNYGQWSTPELDKNIEIAGSSMSLAERTEALNEVQKTVVESGVWVPLVSNSNIFVAKDDVVGVDEMLTHPWWPPLMRALLLHKE</sequence>
<dbReference type="OrthoDB" id="9772924at2"/>